<name>A0A0K8PCN5_STRAJ</name>
<feature type="compositionally biased region" description="Low complexity" evidence="1">
    <location>
        <begin position="64"/>
        <end position="73"/>
    </location>
</feature>
<protein>
    <submittedName>
        <fullName evidence="2">Transposase</fullName>
    </submittedName>
</protein>
<feature type="region of interest" description="Disordered" evidence="1">
    <location>
        <begin position="1"/>
        <end position="131"/>
    </location>
</feature>
<dbReference type="AlphaFoldDB" id="A0A0K8PCN5"/>
<dbReference type="EMBL" id="DF968190">
    <property type="protein sequence ID" value="GAP45635.1"/>
    <property type="molecule type" value="Genomic_DNA"/>
</dbReference>
<dbReference type="PATRIC" id="fig|146537.3.peg.387"/>
<sequence length="131" mass="15078">EARHDRAAEPHHRRRARQARLGPVPRRHSGAGREPALRPVPPGRDLQRRDARLHGQPRRHHAAALRLPRLGGRVRPDLRPDPGGRSDVLGGSVPQPPRRDQPQRRRPRRVLRRPRRSPTGDHHAAVRQRRL</sequence>
<keyword evidence="3" id="KW-1185">Reference proteome</keyword>
<evidence type="ECO:0000313" key="3">
    <source>
        <dbReference type="Proteomes" id="UP000053859"/>
    </source>
</evidence>
<evidence type="ECO:0000313" key="2">
    <source>
        <dbReference type="EMBL" id="GAP45635.1"/>
    </source>
</evidence>
<reference evidence="2" key="1">
    <citation type="journal article" date="2015" name="Genome Announc.">
        <title>Draft Genome Sequence of Thiostrepton-Producing Streptomyces azureus ATCC 14921.</title>
        <authorList>
            <person name="Sakihara K."/>
            <person name="Maeda J."/>
            <person name="Tashiro K."/>
            <person name="Fujino Y."/>
            <person name="Kuhara S."/>
            <person name="Ohshima T."/>
            <person name="Ogata S."/>
            <person name="Doi K."/>
        </authorList>
    </citation>
    <scope>NUCLEOTIDE SEQUENCE [LARGE SCALE GENOMIC DNA]</scope>
    <source>
        <strain evidence="2">ATCC14921</strain>
    </source>
</reference>
<accession>A0A0K8PCN5</accession>
<feature type="compositionally biased region" description="Basic and acidic residues" evidence="1">
    <location>
        <begin position="74"/>
        <end position="84"/>
    </location>
</feature>
<evidence type="ECO:0000256" key="1">
    <source>
        <dbReference type="SAM" id="MobiDB-lite"/>
    </source>
</evidence>
<dbReference type="Proteomes" id="UP000053859">
    <property type="component" value="Unassembled WGS sequence"/>
</dbReference>
<gene>
    <name evidence="2" type="ORF">SAZU_0366</name>
</gene>
<feature type="compositionally biased region" description="Basic and acidic residues" evidence="1">
    <location>
        <begin position="1"/>
        <end position="10"/>
    </location>
</feature>
<feature type="non-terminal residue" evidence="2">
    <location>
        <position position="1"/>
    </location>
</feature>
<feature type="non-terminal residue" evidence="2">
    <location>
        <position position="131"/>
    </location>
</feature>
<proteinExistence type="predicted"/>
<organism evidence="2 3">
    <name type="scientific">Streptomyces azureus</name>
    <dbReference type="NCBI Taxonomy" id="146537"/>
    <lineage>
        <taxon>Bacteria</taxon>
        <taxon>Bacillati</taxon>
        <taxon>Actinomycetota</taxon>
        <taxon>Actinomycetes</taxon>
        <taxon>Kitasatosporales</taxon>
        <taxon>Streptomycetaceae</taxon>
        <taxon>Streptomyces</taxon>
    </lineage>
</organism>
<feature type="compositionally biased region" description="Basic residues" evidence="1">
    <location>
        <begin position="104"/>
        <end position="116"/>
    </location>
</feature>